<dbReference type="EC" id="1.-.-.-" evidence="2"/>
<dbReference type="PANTHER" id="PTHR33336">
    <property type="entry name" value="QUINOL MONOOXYGENASE YGIN-RELATED"/>
    <property type="match status" value="1"/>
</dbReference>
<evidence type="ECO:0000259" key="1">
    <source>
        <dbReference type="PROSITE" id="PS51725"/>
    </source>
</evidence>
<dbReference type="PANTHER" id="PTHR33336:SF15">
    <property type="entry name" value="ABM DOMAIN-CONTAINING PROTEIN"/>
    <property type="match status" value="1"/>
</dbReference>
<proteinExistence type="predicted"/>
<sequence length="100" mass="11015">MLIVTGTVEVSLDSVDKAIEAAQKMVAETVKESGCPIYEFSQILGQSNKFRVYEEWQDQAALEAHFAAPHMAQFQAILGEVGVISSDIYRIVGGEKKPLR</sequence>
<evidence type="ECO:0000313" key="2">
    <source>
        <dbReference type="EMBL" id="CUH48545.1"/>
    </source>
</evidence>
<dbReference type="InterPro" id="IPR007138">
    <property type="entry name" value="ABM_dom"/>
</dbReference>
<dbReference type="EMBL" id="CYPU01000039">
    <property type="protein sequence ID" value="CUH48545.1"/>
    <property type="molecule type" value="Genomic_DNA"/>
</dbReference>
<dbReference type="InterPro" id="IPR011008">
    <property type="entry name" value="Dimeric_a/b-barrel"/>
</dbReference>
<dbReference type="STRING" id="81569.RUM4293_00510"/>
<keyword evidence="2" id="KW-0503">Monooxygenase</keyword>
<dbReference type="PROSITE" id="PS51725">
    <property type="entry name" value="ABM"/>
    <property type="match status" value="1"/>
</dbReference>
<accession>A0A0P1EFN4</accession>
<reference evidence="2 3" key="1">
    <citation type="submission" date="2015-09" db="EMBL/GenBank/DDBJ databases">
        <authorList>
            <consortium name="Swine Surveillance"/>
        </authorList>
    </citation>
    <scope>NUCLEOTIDE SEQUENCE [LARGE SCALE GENOMIC DNA]</scope>
    <source>
        <strain evidence="2 3">CECT 4292</strain>
    </source>
</reference>
<dbReference type="SUPFAM" id="SSF54909">
    <property type="entry name" value="Dimeric alpha+beta barrel"/>
    <property type="match status" value="1"/>
</dbReference>
<keyword evidence="2" id="KW-0560">Oxidoreductase</keyword>
<evidence type="ECO:0000313" key="3">
    <source>
        <dbReference type="Proteomes" id="UP000050783"/>
    </source>
</evidence>
<dbReference type="Gene3D" id="3.30.70.100">
    <property type="match status" value="1"/>
</dbReference>
<dbReference type="GO" id="GO:0004497">
    <property type="term" value="F:monooxygenase activity"/>
    <property type="evidence" value="ECO:0007669"/>
    <property type="project" value="UniProtKB-KW"/>
</dbReference>
<organism evidence="2 3">
    <name type="scientific">Ruegeria atlantica</name>
    <dbReference type="NCBI Taxonomy" id="81569"/>
    <lineage>
        <taxon>Bacteria</taxon>
        <taxon>Pseudomonadati</taxon>
        <taxon>Pseudomonadota</taxon>
        <taxon>Alphaproteobacteria</taxon>
        <taxon>Rhodobacterales</taxon>
        <taxon>Roseobacteraceae</taxon>
        <taxon>Ruegeria</taxon>
    </lineage>
</organism>
<dbReference type="OrthoDB" id="287932at2"/>
<dbReference type="InterPro" id="IPR050744">
    <property type="entry name" value="AI-2_Isomerase_LsrG"/>
</dbReference>
<dbReference type="AlphaFoldDB" id="A0A0P1EFN4"/>
<dbReference type="GeneID" id="55493922"/>
<name>A0A0P1EFN4_9RHOB</name>
<feature type="domain" description="ABM" evidence="1">
    <location>
        <begin position="2"/>
        <end position="92"/>
    </location>
</feature>
<dbReference type="Proteomes" id="UP000050783">
    <property type="component" value="Unassembled WGS sequence"/>
</dbReference>
<gene>
    <name evidence="2" type="primary">ycnE</name>
    <name evidence="2" type="ORF">RUA4292_02727</name>
</gene>
<dbReference type="RefSeq" id="WP_058278015.1">
    <property type="nucleotide sequence ID" value="NZ_CYPU01000039.1"/>
</dbReference>
<protein>
    <submittedName>
        <fullName evidence="2">Putative monooxygenase YcnE</fullName>
        <ecNumber evidence="2">1.-.-.-</ecNumber>
    </submittedName>
</protein>
<dbReference type="Pfam" id="PF03992">
    <property type="entry name" value="ABM"/>
    <property type="match status" value="1"/>
</dbReference>